<organism evidence="1 2">
    <name type="scientific">Bradyrhizobium ivorense</name>
    <dbReference type="NCBI Taxonomy" id="2511166"/>
    <lineage>
        <taxon>Bacteria</taxon>
        <taxon>Pseudomonadati</taxon>
        <taxon>Pseudomonadota</taxon>
        <taxon>Alphaproteobacteria</taxon>
        <taxon>Hyphomicrobiales</taxon>
        <taxon>Nitrobacteraceae</taxon>
        <taxon>Bradyrhizobium</taxon>
    </lineage>
</organism>
<comment type="caution">
    <text evidence="1">The sequence shown here is derived from an EMBL/GenBank/DDBJ whole genome shotgun (WGS) entry which is preliminary data.</text>
</comment>
<evidence type="ECO:0000313" key="2">
    <source>
        <dbReference type="Proteomes" id="UP000328092"/>
    </source>
</evidence>
<proteinExistence type="predicted"/>
<name>A0A508SZD1_9BRAD</name>
<dbReference type="Proteomes" id="UP000328092">
    <property type="component" value="Unassembled WGS sequence"/>
</dbReference>
<protein>
    <submittedName>
        <fullName evidence="1">Uncharacterized protein</fullName>
    </submittedName>
</protein>
<keyword evidence="2" id="KW-1185">Reference proteome</keyword>
<reference evidence="1" key="1">
    <citation type="submission" date="2019-02" db="EMBL/GenBank/DDBJ databases">
        <authorList>
            <person name="Pothier F.J."/>
        </authorList>
    </citation>
    <scope>NUCLEOTIDE SEQUENCE</scope>
    <source>
        <strain evidence="1">CI-1B</strain>
    </source>
</reference>
<sequence length="54" mass="5929">MQMGSLPPCGEGWGEGWPRVPVPDVDLGSIGARTLRSTRGYFCLPRSISIRVIR</sequence>
<dbReference type="EMBL" id="CAADFC020000004">
    <property type="protein sequence ID" value="VIO66208.1"/>
    <property type="molecule type" value="Genomic_DNA"/>
</dbReference>
<gene>
    <name evidence="1" type="ORF">CI1B_13210</name>
</gene>
<accession>A0A508SZD1</accession>
<dbReference type="AlphaFoldDB" id="A0A508SZD1"/>
<evidence type="ECO:0000313" key="1">
    <source>
        <dbReference type="EMBL" id="VIO66208.1"/>
    </source>
</evidence>